<dbReference type="GO" id="GO:0003700">
    <property type="term" value="F:DNA-binding transcription factor activity"/>
    <property type="evidence" value="ECO:0007669"/>
    <property type="project" value="TreeGrafter"/>
</dbReference>
<dbReference type="GO" id="GO:0003677">
    <property type="term" value="F:DNA binding"/>
    <property type="evidence" value="ECO:0007669"/>
    <property type="project" value="UniProtKB-KW"/>
</dbReference>
<dbReference type="EMBL" id="CP023445">
    <property type="protein sequence ID" value="ATE58267.1"/>
    <property type="molecule type" value="Genomic_DNA"/>
</dbReference>
<sequence>MVDQIRPEVVVLLGDRIRALRKAAGLSVVRLAELSGVSRRMLTQIELGQANPSLSTVDRVASALGTTFSALAGVLGDPLPEGVEVWSTPGGSWAYLVNAVETAEASIELWKWRLLGDDRYGGVGGTPGTPDSMAHVLRGELVVRRGEVELLRVAEGGSARLASAGGYTFGAGGEVVDFLWVPTVPRGSTPPPTSPRA</sequence>
<dbReference type="PROSITE" id="PS50943">
    <property type="entry name" value="HTH_CROC1"/>
    <property type="match status" value="1"/>
</dbReference>
<gene>
    <name evidence="3" type="ORF">CNX65_19730</name>
</gene>
<reference evidence="3" key="1">
    <citation type="submission" date="2017-09" db="EMBL/GenBank/DDBJ databases">
        <title>Complete Genome Sequence of ansamitocin-producing Bacterium Actinosynnema pretiosum X47.</title>
        <authorList>
            <person name="Cao G."/>
            <person name="Zong G."/>
            <person name="Zhong C."/>
            <person name="Fu J."/>
        </authorList>
    </citation>
    <scope>NUCLEOTIDE SEQUENCE [LARGE SCALE GENOMIC DNA]</scope>
    <source>
        <strain evidence="3">X47</strain>
    </source>
</reference>
<dbReference type="PANTHER" id="PTHR46797">
    <property type="entry name" value="HTH-TYPE TRANSCRIPTIONAL REGULATOR"/>
    <property type="match status" value="1"/>
</dbReference>
<evidence type="ECO:0000313" key="4">
    <source>
        <dbReference type="Proteomes" id="UP000218505"/>
    </source>
</evidence>
<dbReference type="GO" id="GO:0005829">
    <property type="term" value="C:cytosol"/>
    <property type="evidence" value="ECO:0007669"/>
    <property type="project" value="TreeGrafter"/>
</dbReference>
<evidence type="ECO:0000259" key="2">
    <source>
        <dbReference type="PROSITE" id="PS50943"/>
    </source>
</evidence>
<dbReference type="InterPro" id="IPR001387">
    <property type="entry name" value="Cro/C1-type_HTH"/>
</dbReference>
<dbReference type="Proteomes" id="UP000218505">
    <property type="component" value="Chromosome"/>
</dbReference>
<accession>A0A290ZGY5</accession>
<protein>
    <submittedName>
        <fullName evidence="3">Transcriptional regulator</fullName>
    </submittedName>
</protein>
<dbReference type="Pfam" id="PF01381">
    <property type="entry name" value="HTH_3"/>
    <property type="match status" value="1"/>
</dbReference>
<evidence type="ECO:0000313" key="3">
    <source>
        <dbReference type="EMBL" id="ATE58267.1"/>
    </source>
</evidence>
<organism evidence="3 4">
    <name type="scientific">Actinosynnema pretiosum</name>
    <dbReference type="NCBI Taxonomy" id="42197"/>
    <lineage>
        <taxon>Bacteria</taxon>
        <taxon>Bacillati</taxon>
        <taxon>Actinomycetota</taxon>
        <taxon>Actinomycetes</taxon>
        <taxon>Pseudonocardiales</taxon>
        <taxon>Pseudonocardiaceae</taxon>
        <taxon>Actinosynnema</taxon>
    </lineage>
</organism>
<dbReference type="AlphaFoldDB" id="A0A290ZGY5"/>
<dbReference type="InterPro" id="IPR050807">
    <property type="entry name" value="TransReg_Diox_bact_type"/>
</dbReference>
<dbReference type="Gene3D" id="1.10.260.40">
    <property type="entry name" value="lambda repressor-like DNA-binding domains"/>
    <property type="match status" value="1"/>
</dbReference>
<keyword evidence="4" id="KW-1185">Reference proteome</keyword>
<name>A0A290ZGY5_9PSEU</name>
<dbReference type="InterPro" id="IPR010982">
    <property type="entry name" value="Lambda_DNA-bd_dom_sf"/>
</dbReference>
<feature type="domain" description="HTH cro/C1-type" evidence="2">
    <location>
        <begin position="17"/>
        <end position="71"/>
    </location>
</feature>
<keyword evidence="1" id="KW-0238">DNA-binding</keyword>
<proteinExistence type="predicted"/>
<dbReference type="PANTHER" id="PTHR46797:SF1">
    <property type="entry name" value="METHYLPHOSPHONATE SYNTHASE"/>
    <property type="match status" value="1"/>
</dbReference>
<dbReference type="SMART" id="SM00530">
    <property type="entry name" value="HTH_XRE"/>
    <property type="match status" value="1"/>
</dbReference>
<dbReference type="KEGG" id="apre:CNX65_19730"/>
<evidence type="ECO:0000256" key="1">
    <source>
        <dbReference type="ARBA" id="ARBA00023125"/>
    </source>
</evidence>
<dbReference type="SUPFAM" id="SSF47413">
    <property type="entry name" value="lambda repressor-like DNA-binding domains"/>
    <property type="match status" value="1"/>
</dbReference>
<dbReference type="CDD" id="cd00093">
    <property type="entry name" value="HTH_XRE"/>
    <property type="match status" value="1"/>
</dbReference>